<dbReference type="AlphaFoldDB" id="A0A0J8RS62"/>
<evidence type="ECO:0000313" key="1">
    <source>
        <dbReference type="EMBL" id="KMU87431.1"/>
    </source>
</evidence>
<dbReference type="EMBL" id="DS016998">
    <property type="protein sequence ID" value="KMU87431.1"/>
    <property type="molecule type" value="Genomic_DNA"/>
</dbReference>
<protein>
    <submittedName>
        <fullName evidence="1">Uncharacterized protein</fullName>
    </submittedName>
</protein>
<reference evidence="2" key="1">
    <citation type="journal article" date="2010" name="Genome Res.">
        <title>Population genomic sequencing of Coccidioides fungi reveals recent hybridization and transposon control.</title>
        <authorList>
            <person name="Neafsey D.E."/>
            <person name="Barker B.M."/>
            <person name="Sharpton T.J."/>
            <person name="Stajich J.E."/>
            <person name="Park D.J."/>
            <person name="Whiston E."/>
            <person name="Hung C.-Y."/>
            <person name="McMahan C."/>
            <person name="White J."/>
            <person name="Sykes S."/>
            <person name="Heiman D."/>
            <person name="Young S."/>
            <person name="Zeng Q."/>
            <person name="Abouelleil A."/>
            <person name="Aftuck L."/>
            <person name="Bessette D."/>
            <person name="Brown A."/>
            <person name="FitzGerald M."/>
            <person name="Lui A."/>
            <person name="Macdonald J.P."/>
            <person name="Priest M."/>
            <person name="Orbach M.J."/>
            <person name="Galgiani J.N."/>
            <person name="Kirkland T.N."/>
            <person name="Cole G.T."/>
            <person name="Birren B.W."/>
            <person name="Henn M.R."/>
            <person name="Taylor J.W."/>
            <person name="Rounsley S.D."/>
        </authorList>
    </citation>
    <scope>NUCLEOTIDE SEQUENCE [LARGE SCALE GENOMIC DNA]</scope>
    <source>
        <strain evidence="2">H538.4</strain>
    </source>
</reference>
<proteinExistence type="predicted"/>
<accession>A0A0J8RS62</accession>
<sequence>MEQVMCETTDKILAMSNAQRRSPKSTFLDRLKFSALPENDHFKERMAILLYSRPLGLGTEKQCGERFGSPSASETWLLDPICHLISLPLLITTTAHMGAEKRIMLQSLSLDGAGLFIEHRRCDRPRPIGWAAARISQVTVLGLSSQSQRCFGRPRSAFSAATIAESLRAAAARAFGGRSNHAGPLLGVWDSRGRFHRLGCARRPGSSRSPKQLLSLAAMTPRAVVAQRAESLACRLGLDLPLSSLSFSPLRSVESERYLFVDSVLLMFLQIPDPDLYMASAYENLNRSWVIGIKPDPSNPRGLSTEGRNT</sequence>
<name>A0A0J8RS62_COCIT</name>
<organism evidence="1 2">
    <name type="scientific">Coccidioides immitis H538.4</name>
    <dbReference type="NCBI Taxonomy" id="396776"/>
    <lineage>
        <taxon>Eukaryota</taxon>
        <taxon>Fungi</taxon>
        <taxon>Dikarya</taxon>
        <taxon>Ascomycota</taxon>
        <taxon>Pezizomycotina</taxon>
        <taxon>Eurotiomycetes</taxon>
        <taxon>Eurotiomycetidae</taxon>
        <taxon>Onygenales</taxon>
        <taxon>Onygenaceae</taxon>
        <taxon>Coccidioides</taxon>
    </lineage>
</organism>
<evidence type="ECO:0000313" key="2">
    <source>
        <dbReference type="Proteomes" id="UP000054563"/>
    </source>
</evidence>
<gene>
    <name evidence="1" type="ORF">CIHG_05225</name>
</gene>
<dbReference type="Proteomes" id="UP000054563">
    <property type="component" value="Unassembled WGS sequence"/>
</dbReference>
<dbReference type="VEuPathDB" id="FungiDB:CIHG_05225"/>